<comment type="caution">
    <text evidence="2">The sequence shown here is derived from an EMBL/GenBank/DDBJ whole genome shotgun (WGS) entry which is preliminary data.</text>
</comment>
<keyword evidence="1" id="KW-0812">Transmembrane</keyword>
<proteinExistence type="predicted"/>
<name>A0A841FFQ3_9ACTN</name>
<evidence type="ECO:0008006" key="4">
    <source>
        <dbReference type="Google" id="ProtNLM"/>
    </source>
</evidence>
<dbReference type="EMBL" id="JACHGT010000006">
    <property type="protein sequence ID" value="MBB6035096.1"/>
    <property type="molecule type" value="Genomic_DNA"/>
</dbReference>
<keyword evidence="1" id="KW-1133">Transmembrane helix</keyword>
<dbReference type="AlphaFoldDB" id="A0A841FFQ3"/>
<reference evidence="2 3" key="1">
    <citation type="submission" date="2020-08" db="EMBL/GenBank/DDBJ databases">
        <title>Genomic Encyclopedia of Type Strains, Phase IV (KMG-IV): sequencing the most valuable type-strain genomes for metagenomic binning, comparative biology and taxonomic classification.</title>
        <authorList>
            <person name="Goeker M."/>
        </authorList>
    </citation>
    <scope>NUCLEOTIDE SEQUENCE [LARGE SCALE GENOMIC DNA]</scope>
    <source>
        <strain evidence="2 3">YIM 65646</strain>
    </source>
</reference>
<gene>
    <name evidence="2" type="ORF">HNR73_002953</name>
</gene>
<feature type="transmembrane region" description="Helical" evidence="1">
    <location>
        <begin position="34"/>
        <end position="55"/>
    </location>
</feature>
<protein>
    <recommendedName>
        <fullName evidence="4">DUF2568 domain-containing protein</fullName>
    </recommendedName>
</protein>
<dbReference type="InterPro" id="IPR021214">
    <property type="entry name" value="DUF2568"/>
</dbReference>
<evidence type="ECO:0000313" key="2">
    <source>
        <dbReference type="EMBL" id="MBB6035096.1"/>
    </source>
</evidence>
<keyword evidence="3" id="KW-1185">Reference proteome</keyword>
<feature type="transmembrane region" description="Helical" evidence="1">
    <location>
        <begin position="67"/>
        <end position="86"/>
    </location>
</feature>
<evidence type="ECO:0000256" key="1">
    <source>
        <dbReference type="SAM" id="Phobius"/>
    </source>
</evidence>
<dbReference type="RefSeq" id="WP_184787972.1">
    <property type="nucleotide sequence ID" value="NZ_BONT01000007.1"/>
</dbReference>
<organism evidence="2 3">
    <name type="scientific">Phytomonospora endophytica</name>
    <dbReference type="NCBI Taxonomy" id="714109"/>
    <lineage>
        <taxon>Bacteria</taxon>
        <taxon>Bacillati</taxon>
        <taxon>Actinomycetota</taxon>
        <taxon>Actinomycetes</taxon>
        <taxon>Micromonosporales</taxon>
        <taxon>Micromonosporaceae</taxon>
        <taxon>Phytomonospora</taxon>
    </lineage>
</organism>
<keyword evidence="1" id="KW-0472">Membrane</keyword>
<dbReference type="Proteomes" id="UP000548476">
    <property type="component" value="Unassembled WGS sequence"/>
</dbReference>
<sequence length="113" mass="11588">MTTVKNLNGGLFFLLELATYAVAAWWGFATFAAWPLKLLAGLGAPALLITIWVLFGAPNATHHLDGPARAVLLALWFGSAVAGLVALGRPGLALGFASVAVLVSAGDLAWSGT</sequence>
<dbReference type="Pfam" id="PF10823">
    <property type="entry name" value="DUF2568"/>
    <property type="match status" value="1"/>
</dbReference>
<evidence type="ECO:0000313" key="3">
    <source>
        <dbReference type="Proteomes" id="UP000548476"/>
    </source>
</evidence>
<feature type="transmembrane region" description="Helical" evidence="1">
    <location>
        <begin position="7"/>
        <end position="28"/>
    </location>
</feature>
<accession>A0A841FFQ3</accession>